<reference evidence="1" key="1">
    <citation type="submission" date="2020-08" db="EMBL/GenBank/DDBJ databases">
        <title>Plant Genome Project.</title>
        <authorList>
            <person name="Zhang R.-G."/>
        </authorList>
    </citation>
    <scope>NUCLEOTIDE SEQUENCE</scope>
    <source>
        <strain evidence="1">WSP0</strain>
        <tissue evidence="1">Leaf</tissue>
    </source>
</reference>
<sequence>MYGFLIHFHGMVEQIKATKIEIVSTLAKVWKMQTCISLIIYESGQDVEDMEIGLKKCCATSSYISFSTCTLTTLNDIFSGKRKLAMGKAYDDT</sequence>
<organism evidence="1 2">
    <name type="scientific">Rhododendron griersonianum</name>
    <dbReference type="NCBI Taxonomy" id="479676"/>
    <lineage>
        <taxon>Eukaryota</taxon>
        <taxon>Viridiplantae</taxon>
        <taxon>Streptophyta</taxon>
        <taxon>Embryophyta</taxon>
        <taxon>Tracheophyta</taxon>
        <taxon>Spermatophyta</taxon>
        <taxon>Magnoliopsida</taxon>
        <taxon>eudicotyledons</taxon>
        <taxon>Gunneridae</taxon>
        <taxon>Pentapetalae</taxon>
        <taxon>asterids</taxon>
        <taxon>Ericales</taxon>
        <taxon>Ericaceae</taxon>
        <taxon>Ericoideae</taxon>
        <taxon>Rhodoreae</taxon>
        <taxon>Rhododendron</taxon>
    </lineage>
</organism>
<accession>A0AAV6KWU8</accession>
<name>A0AAV6KWU8_9ERIC</name>
<evidence type="ECO:0000313" key="1">
    <source>
        <dbReference type="EMBL" id="KAG5556584.1"/>
    </source>
</evidence>
<protein>
    <submittedName>
        <fullName evidence="1">Uncharacterized protein</fullName>
    </submittedName>
</protein>
<proteinExistence type="predicted"/>
<evidence type="ECO:0000313" key="2">
    <source>
        <dbReference type="Proteomes" id="UP000823749"/>
    </source>
</evidence>
<comment type="caution">
    <text evidence="1">The sequence shown here is derived from an EMBL/GenBank/DDBJ whole genome shotgun (WGS) entry which is preliminary data.</text>
</comment>
<gene>
    <name evidence="1" type="ORF">RHGRI_007001</name>
</gene>
<dbReference type="EMBL" id="JACTNZ010000003">
    <property type="protein sequence ID" value="KAG5556584.1"/>
    <property type="molecule type" value="Genomic_DNA"/>
</dbReference>
<dbReference type="Proteomes" id="UP000823749">
    <property type="component" value="Chromosome 3"/>
</dbReference>
<dbReference type="AlphaFoldDB" id="A0AAV6KWU8"/>
<keyword evidence="2" id="KW-1185">Reference proteome</keyword>